<sequence length="430" mass="48234">MRWPRTEKERDTRELAVRVRAATVCVICCNKEDEGEREHGGAAAEDGDLRGLVEHETPPRAPPPPPAATWPTARYVVELPHGYRIPHARIYLNSRVKQHVIRVHTWVFLLNTLKMLVAQAVPTAGHRHDRSPPPTPERGGSPVPPTMDLERRGARLPCGTSLCRAWLLPPDHQSPAASCTSRHCHPIPFAATNRHRRVRRDKTPLRHPTLDMEMGGARLPYATPLCRARTPPPDLSPVRRSCRHRSPPPPLPFVVAGAAAIGPAAGGKGGEDDRQRWQSLKRSACKNILSGRQRKLVTAIRLKYIYKRAFIKSASTNKRVLLRKMVSIVATVTKYYQTPVESLANRSPAQSVPRISAYITHVEWPRRSVRCTSLMMALLARLPWACDSGVENFGMVRLQTLSDCTTRSLYTHRTYMTDKGPSEEQLRKTS</sequence>
<reference evidence="3" key="1">
    <citation type="journal article" date="2005" name="Nature">
        <title>The map-based sequence of the rice genome.</title>
        <authorList>
            <consortium name="International rice genome sequencing project (IRGSP)"/>
            <person name="Matsumoto T."/>
            <person name="Wu J."/>
            <person name="Kanamori H."/>
            <person name="Katayose Y."/>
            <person name="Fujisawa M."/>
            <person name="Namiki N."/>
            <person name="Mizuno H."/>
            <person name="Yamamoto K."/>
            <person name="Antonio B.A."/>
            <person name="Baba T."/>
            <person name="Sakata K."/>
            <person name="Nagamura Y."/>
            <person name="Aoki H."/>
            <person name="Arikawa K."/>
            <person name="Arita K."/>
            <person name="Bito T."/>
            <person name="Chiden Y."/>
            <person name="Fujitsuka N."/>
            <person name="Fukunaka R."/>
            <person name="Hamada M."/>
            <person name="Harada C."/>
            <person name="Hayashi A."/>
            <person name="Hijishita S."/>
            <person name="Honda M."/>
            <person name="Hosokawa S."/>
            <person name="Ichikawa Y."/>
            <person name="Idonuma A."/>
            <person name="Iijima M."/>
            <person name="Ikeda M."/>
            <person name="Ikeno M."/>
            <person name="Ito K."/>
            <person name="Ito S."/>
            <person name="Ito T."/>
            <person name="Ito Y."/>
            <person name="Ito Y."/>
            <person name="Iwabuchi A."/>
            <person name="Kamiya K."/>
            <person name="Karasawa W."/>
            <person name="Kurita K."/>
            <person name="Katagiri S."/>
            <person name="Kikuta A."/>
            <person name="Kobayashi H."/>
            <person name="Kobayashi N."/>
            <person name="Machita K."/>
            <person name="Maehara T."/>
            <person name="Masukawa M."/>
            <person name="Mizubayashi T."/>
            <person name="Mukai Y."/>
            <person name="Nagasaki H."/>
            <person name="Nagata Y."/>
            <person name="Naito S."/>
            <person name="Nakashima M."/>
            <person name="Nakama Y."/>
            <person name="Nakamichi Y."/>
            <person name="Nakamura M."/>
            <person name="Meguro A."/>
            <person name="Negishi M."/>
            <person name="Ohta I."/>
            <person name="Ohta T."/>
            <person name="Okamoto M."/>
            <person name="Ono N."/>
            <person name="Saji S."/>
            <person name="Sakaguchi M."/>
            <person name="Sakai K."/>
            <person name="Shibata M."/>
            <person name="Shimokawa T."/>
            <person name="Song J."/>
            <person name="Takazaki Y."/>
            <person name="Terasawa K."/>
            <person name="Tsugane M."/>
            <person name="Tsuji K."/>
            <person name="Ueda S."/>
            <person name="Waki K."/>
            <person name="Yamagata H."/>
            <person name="Yamamoto M."/>
            <person name="Yamamoto S."/>
            <person name="Yamane H."/>
            <person name="Yoshiki S."/>
            <person name="Yoshihara R."/>
            <person name="Yukawa K."/>
            <person name="Zhong H."/>
            <person name="Yano M."/>
            <person name="Yuan Q."/>
            <person name="Ouyang S."/>
            <person name="Liu J."/>
            <person name="Jones K.M."/>
            <person name="Gansberger K."/>
            <person name="Moffat K."/>
            <person name="Hill J."/>
            <person name="Bera J."/>
            <person name="Fadrosh D."/>
            <person name="Jin S."/>
            <person name="Johri S."/>
            <person name="Kim M."/>
            <person name="Overton L."/>
            <person name="Reardon M."/>
            <person name="Tsitrin T."/>
            <person name="Vuong H."/>
            <person name="Weaver B."/>
            <person name="Ciecko A."/>
            <person name="Tallon L."/>
            <person name="Jackson J."/>
            <person name="Pai G."/>
            <person name="Aken S.V."/>
            <person name="Utterback T."/>
            <person name="Reidmuller S."/>
            <person name="Feldblyum T."/>
            <person name="Hsiao J."/>
            <person name="Zismann V."/>
            <person name="Iobst S."/>
            <person name="de Vazeille A.R."/>
            <person name="Buell C.R."/>
            <person name="Ying K."/>
            <person name="Li Y."/>
            <person name="Lu T."/>
            <person name="Huang Y."/>
            <person name="Zhao Q."/>
            <person name="Feng Q."/>
            <person name="Zhang L."/>
            <person name="Zhu J."/>
            <person name="Weng Q."/>
            <person name="Mu J."/>
            <person name="Lu Y."/>
            <person name="Fan D."/>
            <person name="Liu Y."/>
            <person name="Guan J."/>
            <person name="Zhang Y."/>
            <person name="Yu S."/>
            <person name="Liu X."/>
            <person name="Zhang Y."/>
            <person name="Hong G."/>
            <person name="Han B."/>
            <person name="Choisne N."/>
            <person name="Demange N."/>
            <person name="Orjeda G."/>
            <person name="Samain S."/>
            <person name="Cattolico L."/>
            <person name="Pelletier E."/>
            <person name="Couloux A."/>
            <person name="Segurens B."/>
            <person name="Wincker P."/>
            <person name="D'Hont A."/>
            <person name="Scarpelli C."/>
            <person name="Weissenbach J."/>
            <person name="Salanoubat M."/>
            <person name="Quetier F."/>
            <person name="Yu Y."/>
            <person name="Kim H.R."/>
            <person name="Rambo T."/>
            <person name="Currie J."/>
            <person name="Collura K."/>
            <person name="Luo M."/>
            <person name="Yang T."/>
            <person name="Ammiraju J.S.S."/>
            <person name="Engler F."/>
            <person name="Soderlund C."/>
            <person name="Wing R.A."/>
            <person name="Palmer L.E."/>
            <person name="de la Bastide M."/>
            <person name="Spiegel L."/>
            <person name="Nascimento L."/>
            <person name="Zutavern T."/>
            <person name="O'Shaughnessy A."/>
            <person name="Dike S."/>
            <person name="Dedhia N."/>
            <person name="Preston R."/>
            <person name="Balija V."/>
            <person name="McCombie W.R."/>
            <person name="Chow T."/>
            <person name="Chen H."/>
            <person name="Chung M."/>
            <person name="Chen C."/>
            <person name="Shaw J."/>
            <person name="Wu H."/>
            <person name="Hsiao K."/>
            <person name="Chao Y."/>
            <person name="Chu M."/>
            <person name="Cheng C."/>
            <person name="Hour A."/>
            <person name="Lee P."/>
            <person name="Lin S."/>
            <person name="Lin Y."/>
            <person name="Liou J."/>
            <person name="Liu S."/>
            <person name="Hsing Y."/>
            <person name="Raghuvanshi S."/>
            <person name="Mohanty A."/>
            <person name="Bharti A.K."/>
            <person name="Gaur A."/>
            <person name="Gupta V."/>
            <person name="Kumar D."/>
            <person name="Ravi V."/>
            <person name="Vij S."/>
            <person name="Kapur A."/>
            <person name="Khurana P."/>
            <person name="Khurana P."/>
            <person name="Khurana J.P."/>
            <person name="Tyagi A.K."/>
            <person name="Gaikwad K."/>
            <person name="Singh A."/>
            <person name="Dalal V."/>
            <person name="Srivastava S."/>
            <person name="Dixit A."/>
            <person name="Pal A.K."/>
            <person name="Ghazi I.A."/>
            <person name="Yadav M."/>
            <person name="Pandit A."/>
            <person name="Bhargava A."/>
            <person name="Sureshbabu K."/>
            <person name="Batra K."/>
            <person name="Sharma T.R."/>
            <person name="Mohapatra T."/>
            <person name="Singh N.K."/>
            <person name="Messing J."/>
            <person name="Nelson A.B."/>
            <person name="Fuks G."/>
            <person name="Kavchok S."/>
            <person name="Keizer G."/>
            <person name="Linton E."/>
            <person name="Llaca V."/>
            <person name="Song R."/>
            <person name="Tanyolac B."/>
            <person name="Young S."/>
            <person name="Ho-Il K."/>
            <person name="Hahn J.H."/>
            <person name="Sangsakoo G."/>
            <person name="Vanavichit A."/>
            <person name="de Mattos Luiz.A.T."/>
            <person name="Zimmer P.D."/>
            <person name="Malone G."/>
            <person name="Dellagostin O."/>
            <person name="de Oliveira A.C."/>
            <person name="Bevan M."/>
            <person name="Bancroft I."/>
            <person name="Minx P."/>
            <person name="Cordum H."/>
            <person name="Wilson R."/>
            <person name="Cheng Z."/>
            <person name="Jin W."/>
            <person name="Jiang J."/>
            <person name="Leong S.A."/>
            <person name="Iwama H."/>
            <person name="Gojobori T."/>
            <person name="Itoh T."/>
            <person name="Niimura Y."/>
            <person name="Fujii Y."/>
            <person name="Habara T."/>
            <person name="Sakai H."/>
            <person name="Sato Y."/>
            <person name="Wilson G."/>
            <person name="Kumar K."/>
            <person name="McCouch S."/>
            <person name="Juretic N."/>
            <person name="Hoen D."/>
            <person name="Wright S."/>
            <person name="Bruskiewich R."/>
            <person name="Bureau T."/>
            <person name="Miyao A."/>
            <person name="Hirochika H."/>
            <person name="Nishikawa T."/>
            <person name="Kadowaki K."/>
            <person name="Sugiura M."/>
            <person name="Burr B."/>
            <person name="Sasaki T."/>
        </authorList>
    </citation>
    <scope>NUCLEOTIDE SEQUENCE [LARGE SCALE GENOMIC DNA]</scope>
    <source>
        <strain evidence="3">cv. Nipponbare</strain>
    </source>
</reference>
<evidence type="ECO:0000313" key="3">
    <source>
        <dbReference type="Proteomes" id="UP000000763"/>
    </source>
</evidence>
<proteinExistence type="predicted"/>
<protein>
    <submittedName>
        <fullName evidence="2">Uncharacterized protein</fullName>
    </submittedName>
</protein>
<dbReference type="AlphaFoldDB" id="Q6H832"/>
<evidence type="ECO:0000256" key="1">
    <source>
        <dbReference type="SAM" id="MobiDB-lite"/>
    </source>
</evidence>
<name>Q6H832_ORYSJ</name>
<gene>
    <name evidence="2" type="primary">OJ1267_F10.21</name>
</gene>
<dbReference type="Proteomes" id="UP000000763">
    <property type="component" value="Chromosome 2"/>
</dbReference>
<accession>Q6H832</accession>
<organism evidence="2 3">
    <name type="scientific">Oryza sativa subsp. japonica</name>
    <name type="common">Rice</name>
    <dbReference type="NCBI Taxonomy" id="39947"/>
    <lineage>
        <taxon>Eukaryota</taxon>
        <taxon>Viridiplantae</taxon>
        <taxon>Streptophyta</taxon>
        <taxon>Embryophyta</taxon>
        <taxon>Tracheophyta</taxon>
        <taxon>Spermatophyta</taxon>
        <taxon>Magnoliopsida</taxon>
        <taxon>Liliopsida</taxon>
        <taxon>Poales</taxon>
        <taxon>Poaceae</taxon>
        <taxon>BOP clade</taxon>
        <taxon>Oryzoideae</taxon>
        <taxon>Oryzeae</taxon>
        <taxon>Oryzinae</taxon>
        <taxon>Oryza</taxon>
        <taxon>Oryza sativa</taxon>
    </lineage>
</organism>
<evidence type="ECO:0000313" key="2">
    <source>
        <dbReference type="EMBL" id="BAD25117.1"/>
    </source>
</evidence>
<reference evidence="3" key="2">
    <citation type="journal article" date="2008" name="Nucleic Acids Res.">
        <title>The rice annotation project database (RAP-DB): 2008 update.</title>
        <authorList>
            <consortium name="The rice annotation project (RAP)"/>
        </authorList>
    </citation>
    <scope>GENOME REANNOTATION</scope>
    <source>
        <strain evidence="3">cv. Nipponbare</strain>
    </source>
</reference>
<dbReference type="EMBL" id="AP004085">
    <property type="protein sequence ID" value="BAD25117.1"/>
    <property type="molecule type" value="Genomic_DNA"/>
</dbReference>
<feature type="region of interest" description="Disordered" evidence="1">
    <location>
        <begin position="124"/>
        <end position="151"/>
    </location>
</feature>